<keyword evidence="1" id="KW-0472">Membrane</keyword>
<dbReference type="Pfam" id="PF20128">
    <property type="entry name" value="DUF6518"/>
    <property type="match status" value="1"/>
</dbReference>
<dbReference type="InterPro" id="IPR045393">
    <property type="entry name" value="DUF6518"/>
</dbReference>
<keyword evidence="1" id="KW-0812">Transmembrane</keyword>
<feature type="transmembrane region" description="Helical" evidence="1">
    <location>
        <begin position="23"/>
        <end position="44"/>
    </location>
</feature>
<name>A0A923J0P2_CLOTT</name>
<dbReference type="AlphaFoldDB" id="A0A923J0P2"/>
<evidence type="ECO:0000313" key="2">
    <source>
        <dbReference type="EMBL" id="MBC2397929.1"/>
    </source>
</evidence>
<dbReference type="RefSeq" id="WP_051593210.1">
    <property type="nucleotide sequence ID" value="NZ_JAAZWO010000008.1"/>
</dbReference>
<accession>A0A923J0P2</accession>
<feature type="transmembrane region" description="Helical" evidence="1">
    <location>
        <begin position="85"/>
        <end position="105"/>
    </location>
</feature>
<dbReference type="Proteomes" id="UP000563151">
    <property type="component" value="Unassembled WGS sequence"/>
</dbReference>
<evidence type="ECO:0000256" key="1">
    <source>
        <dbReference type="SAM" id="Phobius"/>
    </source>
</evidence>
<feature type="transmembrane region" description="Helical" evidence="1">
    <location>
        <begin position="165"/>
        <end position="185"/>
    </location>
</feature>
<evidence type="ECO:0000313" key="3">
    <source>
        <dbReference type="Proteomes" id="UP000563151"/>
    </source>
</evidence>
<organism evidence="2 3">
    <name type="scientific">Clostridium tetanomorphum</name>
    <dbReference type="NCBI Taxonomy" id="1553"/>
    <lineage>
        <taxon>Bacteria</taxon>
        <taxon>Bacillati</taxon>
        <taxon>Bacillota</taxon>
        <taxon>Clostridia</taxon>
        <taxon>Eubacteriales</taxon>
        <taxon>Clostridiaceae</taxon>
        <taxon>Clostridium</taxon>
    </lineage>
</organism>
<feature type="transmembrane region" description="Helical" evidence="1">
    <location>
        <begin position="56"/>
        <end position="79"/>
    </location>
</feature>
<feature type="transmembrane region" description="Helical" evidence="1">
    <location>
        <begin position="117"/>
        <end position="136"/>
    </location>
</feature>
<dbReference type="EMBL" id="JAAZWO010000008">
    <property type="protein sequence ID" value="MBC2397929.1"/>
    <property type="molecule type" value="Genomic_DNA"/>
</dbReference>
<feature type="transmembrane region" description="Helical" evidence="1">
    <location>
        <begin position="191"/>
        <end position="216"/>
    </location>
</feature>
<comment type="caution">
    <text evidence="2">The sequence shown here is derived from an EMBL/GenBank/DDBJ whole genome shotgun (WGS) entry which is preliminary data.</text>
</comment>
<gene>
    <name evidence="2" type="ORF">HGG79_09095</name>
</gene>
<sequence length="219" mass="24966">MNIKETLNRIRPYEEHSLSKKQMIINIILFLVIGIVSGIAAKYMDTVSSNNVISRIISIIGNIFSRIGVWVLIATIISAWSKTPISAALNVFIFFCGMVLSYYIYSMKLFGFFPMYYFIRWWMIALLSPFGAYVTWYSRGQGWIAAICTALPIGLLMSNGYRFLYLFNATSGFDILAAIFLYFILPTAKEQLFKILSCAIVITYIIRYSSILNYIFGGL</sequence>
<proteinExistence type="predicted"/>
<protein>
    <submittedName>
        <fullName evidence="2">Uncharacterized protein</fullName>
    </submittedName>
</protein>
<reference evidence="2 3" key="1">
    <citation type="submission" date="2020-04" db="EMBL/GenBank/DDBJ databases">
        <title>Genomic insights into acetone-butanol-ethanol (ABE) fermentation by sequencing solventogenic clostridia strains.</title>
        <authorList>
            <person name="Brown S."/>
        </authorList>
    </citation>
    <scope>NUCLEOTIDE SEQUENCE [LARGE SCALE GENOMIC DNA]</scope>
    <source>
        <strain evidence="2 3">DJ011</strain>
    </source>
</reference>
<keyword evidence="3" id="KW-1185">Reference proteome</keyword>
<keyword evidence="1" id="KW-1133">Transmembrane helix</keyword>